<dbReference type="Pfam" id="PF00589">
    <property type="entry name" value="Phage_integrase"/>
    <property type="match status" value="1"/>
</dbReference>
<evidence type="ECO:0000256" key="7">
    <source>
        <dbReference type="ARBA" id="ARBA00023125"/>
    </source>
</evidence>
<feature type="active site" evidence="10">
    <location>
        <position position="242"/>
    </location>
</feature>
<keyword evidence="7 10" id="KW-0238">DNA-binding</keyword>
<feature type="active site" evidence="10">
    <location>
        <position position="245"/>
    </location>
</feature>
<dbReference type="InterPro" id="IPR013762">
    <property type="entry name" value="Integrase-like_cat_sf"/>
</dbReference>
<dbReference type="SUPFAM" id="SSF56349">
    <property type="entry name" value="DNA breaking-rejoining enzymes"/>
    <property type="match status" value="1"/>
</dbReference>
<protein>
    <recommendedName>
        <fullName evidence="10 11">Tyrosine recombinase XerC</fullName>
    </recommendedName>
</protein>
<dbReference type="InterPro" id="IPR011931">
    <property type="entry name" value="Recomb_XerC"/>
</dbReference>
<dbReference type="GO" id="GO:0009037">
    <property type="term" value="F:tyrosine-based site-specific recombinase activity"/>
    <property type="evidence" value="ECO:0007669"/>
    <property type="project" value="UniProtKB-UniRule"/>
</dbReference>
<evidence type="ECO:0000259" key="12">
    <source>
        <dbReference type="PROSITE" id="PS51898"/>
    </source>
</evidence>
<evidence type="ECO:0000256" key="1">
    <source>
        <dbReference type="ARBA" id="ARBA00004496"/>
    </source>
</evidence>
<dbReference type="AlphaFoldDB" id="A0A4R2P5W7"/>
<dbReference type="CDD" id="cd00798">
    <property type="entry name" value="INT_XerDC_C"/>
    <property type="match status" value="1"/>
</dbReference>
<dbReference type="GO" id="GO:0003677">
    <property type="term" value="F:DNA binding"/>
    <property type="evidence" value="ECO:0007669"/>
    <property type="project" value="UniProtKB-UniRule"/>
</dbReference>
<dbReference type="Proteomes" id="UP000295416">
    <property type="component" value="Unassembled WGS sequence"/>
</dbReference>
<feature type="active site" evidence="10">
    <location>
        <position position="146"/>
    </location>
</feature>
<sequence length="301" mass="34807">MGQYLEMFLRYLEIEKHVSEHTILNYTKDIEDFFIFMKQQALNDIAAVSYASVRVFLTEQLNKGHSRRTLARKISSLRSFFRYCIREELATENPFALASLPKQEYRLPKFLYEEELGKLFDVEDITTPLGQRNQAILEVLYGSGVRVSECVGMTMDNLDLDLDVVLVKGKGRKERYIPIGSYAHDALDRYINDGRHKLVKSDNKQNSLFLNYRGGQLSDRSVRTILNRQIEKASLTVKISPHVLRHTFATHLINAGADLRTVQELLGHAELSTTQIYTHVTKERLRETYMNHHPRAKGRSE</sequence>
<comment type="caution">
    <text evidence="14">The sequence shown here is derived from an EMBL/GenBank/DDBJ whole genome shotgun (WGS) entry which is preliminary data.</text>
</comment>
<evidence type="ECO:0000256" key="9">
    <source>
        <dbReference type="ARBA" id="ARBA00023306"/>
    </source>
</evidence>
<reference evidence="14 15" key="1">
    <citation type="submission" date="2019-03" db="EMBL/GenBank/DDBJ databases">
        <title>Genomic Encyclopedia of Type Strains, Phase IV (KMG-IV): sequencing the most valuable type-strain genomes for metagenomic binning, comparative biology and taxonomic classification.</title>
        <authorList>
            <person name="Goeker M."/>
        </authorList>
    </citation>
    <scope>NUCLEOTIDE SEQUENCE [LARGE SCALE GENOMIC DNA]</scope>
    <source>
        <strain evidence="14 15">DSM 19377</strain>
    </source>
</reference>
<evidence type="ECO:0000256" key="11">
    <source>
        <dbReference type="NCBIfam" id="TIGR02224"/>
    </source>
</evidence>
<feature type="active site" description="O-(3'-phospho-DNA)-tyrosine intermediate" evidence="10">
    <location>
        <position position="277"/>
    </location>
</feature>
<evidence type="ECO:0000256" key="4">
    <source>
        <dbReference type="ARBA" id="ARBA00022618"/>
    </source>
</evidence>
<evidence type="ECO:0000256" key="10">
    <source>
        <dbReference type="HAMAP-Rule" id="MF_01808"/>
    </source>
</evidence>
<dbReference type="PROSITE" id="PS51898">
    <property type="entry name" value="TYR_RECOMBINASE"/>
    <property type="match status" value="1"/>
</dbReference>
<dbReference type="PANTHER" id="PTHR30349">
    <property type="entry name" value="PHAGE INTEGRASE-RELATED"/>
    <property type="match status" value="1"/>
</dbReference>
<dbReference type="InterPro" id="IPR050090">
    <property type="entry name" value="Tyrosine_recombinase_XerCD"/>
</dbReference>
<feature type="domain" description="Tyr recombinase" evidence="12">
    <location>
        <begin position="106"/>
        <end position="290"/>
    </location>
</feature>
<dbReference type="PROSITE" id="PS51900">
    <property type="entry name" value="CB"/>
    <property type="match status" value="1"/>
</dbReference>
<keyword evidence="8 10" id="KW-0233">DNA recombination</keyword>
<dbReference type="HAMAP" id="MF_01808">
    <property type="entry name" value="Recomb_XerC_XerD"/>
    <property type="match status" value="1"/>
</dbReference>
<gene>
    <name evidence="10" type="primary">xerC</name>
    <name evidence="14" type="ORF">EV207_112100</name>
</gene>
<comment type="subcellular location">
    <subcellularLocation>
        <location evidence="1 10">Cytoplasm</location>
    </subcellularLocation>
</comment>
<keyword evidence="15" id="KW-1185">Reference proteome</keyword>
<dbReference type="GO" id="GO:0051301">
    <property type="term" value="P:cell division"/>
    <property type="evidence" value="ECO:0007669"/>
    <property type="project" value="UniProtKB-UniRule"/>
</dbReference>
<keyword evidence="4 10" id="KW-0132">Cell division</keyword>
<dbReference type="Gene3D" id="1.10.150.130">
    <property type="match status" value="1"/>
</dbReference>
<dbReference type="InterPro" id="IPR044068">
    <property type="entry name" value="CB"/>
</dbReference>
<keyword evidence="6 10" id="KW-0229">DNA integration</keyword>
<dbReference type="GO" id="GO:0006313">
    <property type="term" value="P:DNA transposition"/>
    <property type="evidence" value="ECO:0007669"/>
    <property type="project" value="UniProtKB-UniRule"/>
</dbReference>
<feature type="active site" evidence="10">
    <location>
        <position position="170"/>
    </location>
</feature>
<evidence type="ECO:0000256" key="8">
    <source>
        <dbReference type="ARBA" id="ARBA00023172"/>
    </source>
</evidence>
<comment type="function">
    <text evidence="10">Site-specific tyrosine recombinase, which acts by catalyzing the cutting and rejoining of the recombining DNA molecules. The XerC-XerD complex is essential to convert dimers of the bacterial chromosome into monomers to permit their segregation at cell division. It also contributes to the segregational stability of plasmids.</text>
</comment>
<keyword evidence="5 10" id="KW-0159">Chromosome partition</keyword>
<accession>A0A4R2P5W7</accession>
<organism evidence="14 15">
    <name type="scientific">Scopulibacillus darangshiensis</name>
    <dbReference type="NCBI Taxonomy" id="442528"/>
    <lineage>
        <taxon>Bacteria</taxon>
        <taxon>Bacillati</taxon>
        <taxon>Bacillota</taxon>
        <taxon>Bacilli</taxon>
        <taxon>Bacillales</taxon>
        <taxon>Sporolactobacillaceae</taxon>
        <taxon>Scopulibacillus</taxon>
    </lineage>
</organism>
<keyword evidence="3 10" id="KW-0963">Cytoplasm</keyword>
<dbReference type="GO" id="GO:0005737">
    <property type="term" value="C:cytoplasm"/>
    <property type="evidence" value="ECO:0007669"/>
    <property type="project" value="UniProtKB-SubCell"/>
</dbReference>
<comment type="subunit">
    <text evidence="10">Forms a cyclic heterotetrameric complex composed of two molecules of XerC and two molecules of XerD.</text>
</comment>
<evidence type="ECO:0000313" key="15">
    <source>
        <dbReference type="Proteomes" id="UP000295416"/>
    </source>
</evidence>
<dbReference type="EMBL" id="SLXK01000012">
    <property type="protein sequence ID" value="TCP29175.1"/>
    <property type="molecule type" value="Genomic_DNA"/>
</dbReference>
<dbReference type="InterPro" id="IPR004107">
    <property type="entry name" value="Integrase_SAM-like_N"/>
</dbReference>
<dbReference type="PANTHER" id="PTHR30349:SF77">
    <property type="entry name" value="TYROSINE RECOMBINASE XERC"/>
    <property type="match status" value="1"/>
</dbReference>
<dbReference type="InterPro" id="IPR011010">
    <property type="entry name" value="DNA_brk_join_enz"/>
</dbReference>
<dbReference type="InterPro" id="IPR023009">
    <property type="entry name" value="Tyrosine_recombinase_XerC/XerD"/>
</dbReference>
<name>A0A4R2P5W7_9BACL</name>
<dbReference type="InterPro" id="IPR002104">
    <property type="entry name" value="Integrase_catalytic"/>
</dbReference>
<feature type="domain" description="Core-binding (CB)" evidence="13">
    <location>
        <begin position="1"/>
        <end position="85"/>
    </location>
</feature>
<feature type="active site" evidence="10">
    <location>
        <position position="268"/>
    </location>
</feature>
<dbReference type="InterPro" id="IPR010998">
    <property type="entry name" value="Integrase_recombinase_N"/>
</dbReference>
<keyword evidence="9 10" id="KW-0131">Cell cycle</keyword>
<evidence type="ECO:0000259" key="13">
    <source>
        <dbReference type="PROSITE" id="PS51900"/>
    </source>
</evidence>
<proteinExistence type="inferred from homology"/>
<dbReference type="GO" id="GO:0007059">
    <property type="term" value="P:chromosome segregation"/>
    <property type="evidence" value="ECO:0007669"/>
    <property type="project" value="UniProtKB-UniRule"/>
</dbReference>
<evidence type="ECO:0000256" key="5">
    <source>
        <dbReference type="ARBA" id="ARBA00022829"/>
    </source>
</evidence>
<evidence type="ECO:0000256" key="2">
    <source>
        <dbReference type="ARBA" id="ARBA00006657"/>
    </source>
</evidence>
<evidence type="ECO:0000256" key="6">
    <source>
        <dbReference type="ARBA" id="ARBA00022908"/>
    </source>
</evidence>
<dbReference type="Gene3D" id="1.10.443.10">
    <property type="entry name" value="Intergrase catalytic core"/>
    <property type="match status" value="1"/>
</dbReference>
<evidence type="ECO:0000256" key="3">
    <source>
        <dbReference type="ARBA" id="ARBA00022490"/>
    </source>
</evidence>
<dbReference type="Pfam" id="PF02899">
    <property type="entry name" value="Phage_int_SAM_1"/>
    <property type="match status" value="1"/>
</dbReference>
<dbReference type="NCBIfam" id="TIGR02224">
    <property type="entry name" value="recomb_XerC"/>
    <property type="match status" value="1"/>
</dbReference>
<comment type="similarity">
    <text evidence="2 10">Belongs to the 'phage' integrase family. XerC subfamily.</text>
</comment>
<dbReference type="NCBIfam" id="NF001399">
    <property type="entry name" value="PRK00283.1"/>
    <property type="match status" value="1"/>
</dbReference>
<evidence type="ECO:0000313" key="14">
    <source>
        <dbReference type="EMBL" id="TCP29175.1"/>
    </source>
</evidence>